<dbReference type="GO" id="GO:0005615">
    <property type="term" value="C:extracellular space"/>
    <property type="evidence" value="ECO:0007669"/>
    <property type="project" value="TreeGrafter"/>
</dbReference>
<evidence type="ECO:0000256" key="1">
    <source>
        <dbReference type="ARBA" id="ARBA00023157"/>
    </source>
</evidence>
<feature type="domain" description="VWF/SSPO/Zonadhesin-like cysteine-rich" evidence="2">
    <location>
        <begin position="1"/>
        <end position="65"/>
    </location>
</feature>
<sequence>TQLGGPFQPCHAVLPPETYFESCVYDQCGTGGSTEQLCSDLEAYATACAEAGVALGDWSAGTVCRKCSVDLLCGPDSRNG</sequence>
<accession>A0A7K5H821</accession>
<feature type="non-terminal residue" evidence="3">
    <location>
        <position position="1"/>
    </location>
</feature>
<keyword evidence="4" id="KW-1185">Reference proteome</keyword>
<dbReference type="PANTHER" id="PTHR11339:SF374">
    <property type="entry name" value="ZONADHESIN"/>
    <property type="match status" value="1"/>
</dbReference>
<keyword evidence="1" id="KW-1015">Disulfide bond</keyword>
<evidence type="ECO:0000313" key="3">
    <source>
        <dbReference type="EMBL" id="NWS65376.1"/>
    </source>
</evidence>
<organism evidence="3 4">
    <name type="scientific">Chunga burmeisteri</name>
    <name type="common">Black-legged seriema</name>
    <dbReference type="NCBI Taxonomy" id="1352770"/>
    <lineage>
        <taxon>Eukaryota</taxon>
        <taxon>Metazoa</taxon>
        <taxon>Chordata</taxon>
        <taxon>Craniata</taxon>
        <taxon>Vertebrata</taxon>
        <taxon>Euteleostomi</taxon>
        <taxon>Archelosauria</taxon>
        <taxon>Archosauria</taxon>
        <taxon>Dinosauria</taxon>
        <taxon>Saurischia</taxon>
        <taxon>Theropoda</taxon>
        <taxon>Coelurosauria</taxon>
        <taxon>Aves</taxon>
        <taxon>Neognathae</taxon>
        <taxon>Neoaves</taxon>
        <taxon>Telluraves</taxon>
        <taxon>Australaves</taxon>
        <taxon>Cariamiformes</taxon>
        <taxon>Cariamidae</taxon>
        <taxon>Chunga</taxon>
    </lineage>
</organism>
<dbReference type="PANTHER" id="PTHR11339">
    <property type="entry name" value="EXTRACELLULAR MATRIX GLYCOPROTEIN RELATED"/>
    <property type="match status" value="1"/>
</dbReference>
<dbReference type="OrthoDB" id="5945029at2759"/>
<evidence type="ECO:0000313" key="4">
    <source>
        <dbReference type="Proteomes" id="UP000541181"/>
    </source>
</evidence>
<dbReference type="Proteomes" id="UP000541181">
    <property type="component" value="Unassembled WGS sequence"/>
</dbReference>
<protein>
    <submittedName>
        <fullName evidence="3">FCGBP protein</fullName>
    </submittedName>
</protein>
<proteinExistence type="predicted"/>
<dbReference type="AlphaFoldDB" id="A0A7K5H821"/>
<dbReference type="EMBL" id="VZRC01003573">
    <property type="protein sequence ID" value="NWS65376.1"/>
    <property type="molecule type" value="Genomic_DNA"/>
</dbReference>
<dbReference type="GO" id="GO:0031012">
    <property type="term" value="C:extracellular matrix"/>
    <property type="evidence" value="ECO:0007669"/>
    <property type="project" value="TreeGrafter"/>
</dbReference>
<reference evidence="3 4" key="1">
    <citation type="submission" date="2019-09" db="EMBL/GenBank/DDBJ databases">
        <title>Bird 10,000 Genomes (B10K) Project - Family phase.</title>
        <authorList>
            <person name="Zhang G."/>
        </authorList>
    </citation>
    <scope>NUCLEOTIDE SEQUENCE [LARGE SCALE GENOMIC DNA]</scope>
    <source>
        <strain evidence="3">B10K-CU-031-22</strain>
    </source>
</reference>
<dbReference type="Pfam" id="PF08742">
    <property type="entry name" value="C8"/>
    <property type="match status" value="1"/>
</dbReference>
<evidence type="ECO:0000259" key="2">
    <source>
        <dbReference type="SMART" id="SM00832"/>
    </source>
</evidence>
<feature type="non-terminal residue" evidence="3">
    <location>
        <position position="80"/>
    </location>
</feature>
<gene>
    <name evidence="3" type="primary">Fcgbp_3</name>
    <name evidence="3" type="ORF">CHUBUR_R15710</name>
</gene>
<dbReference type="InterPro" id="IPR050780">
    <property type="entry name" value="Mucin_vWF_Thrombospondin_sf"/>
</dbReference>
<name>A0A7K5H821_9AVES</name>
<dbReference type="SMART" id="SM00832">
    <property type="entry name" value="C8"/>
    <property type="match status" value="1"/>
</dbReference>
<dbReference type="InterPro" id="IPR014853">
    <property type="entry name" value="VWF/SSPO/ZAN-like_Cys-rich_dom"/>
</dbReference>
<comment type="caution">
    <text evidence="3">The sequence shown here is derived from an EMBL/GenBank/DDBJ whole genome shotgun (WGS) entry which is preliminary data.</text>
</comment>